<dbReference type="AlphaFoldDB" id="A0A2T0M9G1"/>
<evidence type="ECO:0000313" key="2">
    <source>
        <dbReference type="Proteomes" id="UP000237640"/>
    </source>
</evidence>
<reference evidence="1 2" key="1">
    <citation type="submission" date="2018-03" db="EMBL/GenBank/DDBJ databases">
        <title>Genomic Encyclopedia of Archaeal and Bacterial Type Strains, Phase II (KMG-II): from individual species to whole genera.</title>
        <authorList>
            <person name="Goeker M."/>
        </authorList>
    </citation>
    <scope>NUCLEOTIDE SEQUENCE [LARGE SCALE GENOMIC DNA]</scope>
    <source>
        <strain evidence="1 2">DSM 25027</strain>
    </source>
</reference>
<name>A0A2T0M9G1_9FLAO</name>
<dbReference type="Proteomes" id="UP000237640">
    <property type="component" value="Unassembled WGS sequence"/>
</dbReference>
<comment type="caution">
    <text evidence="1">The sequence shown here is derived from an EMBL/GenBank/DDBJ whole genome shotgun (WGS) entry which is preliminary data.</text>
</comment>
<keyword evidence="2" id="KW-1185">Reference proteome</keyword>
<evidence type="ECO:0000313" key="1">
    <source>
        <dbReference type="EMBL" id="PRX54062.1"/>
    </source>
</evidence>
<sequence length="46" mass="5193">MGAFCYLDRFTLTNSKQAFMISKNNSTVKKVCIGACLLMKWGLLFV</sequence>
<protein>
    <submittedName>
        <fullName evidence="1">Uncharacterized protein</fullName>
    </submittedName>
</protein>
<dbReference type="EMBL" id="PVYX01000002">
    <property type="protein sequence ID" value="PRX54062.1"/>
    <property type="molecule type" value="Genomic_DNA"/>
</dbReference>
<gene>
    <name evidence="1" type="ORF">CLV81_2458</name>
</gene>
<proteinExistence type="predicted"/>
<organism evidence="1 2">
    <name type="scientific">Flagellimonas meridianipacifica</name>
    <dbReference type="NCBI Taxonomy" id="1080225"/>
    <lineage>
        <taxon>Bacteria</taxon>
        <taxon>Pseudomonadati</taxon>
        <taxon>Bacteroidota</taxon>
        <taxon>Flavobacteriia</taxon>
        <taxon>Flavobacteriales</taxon>
        <taxon>Flavobacteriaceae</taxon>
        <taxon>Flagellimonas</taxon>
    </lineage>
</organism>
<accession>A0A2T0M9G1</accession>